<protein>
    <submittedName>
        <fullName evidence="1">Uncharacterized protein</fullName>
    </submittedName>
</protein>
<dbReference type="EMBL" id="GGEC01077496">
    <property type="protein sequence ID" value="MBX57980.1"/>
    <property type="molecule type" value="Transcribed_RNA"/>
</dbReference>
<proteinExistence type="predicted"/>
<name>A0A2P2PTB1_RHIMU</name>
<reference evidence="1" key="1">
    <citation type="submission" date="2018-02" db="EMBL/GenBank/DDBJ databases">
        <title>Rhizophora mucronata_Transcriptome.</title>
        <authorList>
            <person name="Meera S.P."/>
            <person name="Sreeshan A."/>
            <person name="Augustine A."/>
        </authorList>
    </citation>
    <scope>NUCLEOTIDE SEQUENCE</scope>
    <source>
        <tissue evidence="1">Leaf</tissue>
    </source>
</reference>
<evidence type="ECO:0000313" key="1">
    <source>
        <dbReference type="EMBL" id="MBX57980.1"/>
    </source>
</evidence>
<dbReference type="AlphaFoldDB" id="A0A2P2PTB1"/>
<sequence length="22" mass="2521">MRKDSRNRSLLNFGLTLCCCSC</sequence>
<accession>A0A2P2PTB1</accession>
<organism evidence="1">
    <name type="scientific">Rhizophora mucronata</name>
    <name type="common">Asiatic mangrove</name>
    <dbReference type="NCBI Taxonomy" id="61149"/>
    <lineage>
        <taxon>Eukaryota</taxon>
        <taxon>Viridiplantae</taxon>
        <taxon>Streptophyta</taxon>
        <taxon>Embryophyta</taxon>
        <taxon>Tracheophyta</taxon>
        <taxon>Spermatophyta</taxon>
        <taxon>Magnoliopsida</taxon>
        <taxon>eudicotyledons</taxon>
        <taxon>Gunneridae</taxon>
        <taxon>Pentapetalae</taxon>
        <taxon>rosids</taxon>
        <taxon>fabids</taxon>
        <taxon>Malpighiales</taxon>
        <taxon>Rhizophoraceae</taxon>
        <taxon>Rhizophora</taxon>
    </lineage>
</organism>